<dbReference type="OrthoDB" id="76388at2759"/>
<name>A0A2T9YSS8_9FUNG</name>
<dbReference type="Proteomes" id="UP000245383">
    <property type="component" value="Unassembled WGS sequence"/>
</dbReference>
<feature type="chain" id="PRO_5015688171" description="Carbohydrate-binding module family 19 domain-containing protein" evidence="2">
    <location>
        <begin position="17"/>
        <end position="273"/>
    </location>
</feature>
<dbReference type="EMBL" id="MBFR01000057">
    <property type="protein sequence ID" value="PVU95402.1"/>
    <property type="molecule type" value="Genomic_DNA"/>
</dbReference>
<keyword evidence="2" id="KW-0732">Signal</keyword>
<evidence type="ECO:0008006" key="5">
    <source>
        <dbReference type="Google" id="ProtNLM"/>
    </source>
</evidence>
<protein>
    <recommendedName>
        <fullName evidence="5">Carbohydrate-binding module family 19 domain-containing protein</fullName>
    </recommendedName>
</protein>
<evidence type="ECO:0000313" key="4">
    <source>
        <dbReference type="Proteomes" id="UP000245383"/>
    </source>
</evidence>
<evidence type="ECO:0000256" key="2">
    <source>
        <dbReference type="SAM" id="SignalP"/>
    </source>
</evidence>
<gene>
    <name evidence="3" type="ORF">BB561_001831</name>
</gene>
<evidence type="ECO:0000313" key="3">
    <source>
        <dbReference type="EMBL" id="PVU95402.1"/>
    </source>
</evidence>
<organism evidence="3 4">
    <name type="scientific">Smittium simulii</name>
    <dbReference type="NCBI Taxonomy" id="133385"/>
    <lineage>
        <taxon>Eukaryota</taxon>
        <taxon>Fungi</taxon>
        <taxon>Fungi incertae sedis</taxon>
        <taxon>Zoopagomycota</taxon>
        <taxon>Kickxellomycotina</taxon>
        <taxon>Harpellomycetes</taxon>
        <taxon>Harpellales</taxon>
        <taxon>Legeriomycetaceae</taxon>
        <taxon>Smittium</taxon>
    </lineage>
</organism>
<feature type="compositionally biased region" description="Low complexity" evidence="1">
    <location>
        <begin position="76"/>
        <end position="127"/>
    </location>
</feature>
<sequence>MKFIIAFAAIFASTFAQECETIGNYRCADEGNAPEFFICGIGNIDVPMFCGEGTVCRQLGTGVYCGYPSDASASSPASTASSDSASSPASTDSSSSTSEESSTSVSSTDSSSSTSEESSTSLSSTDSGNTSNISENTVTVTEKTTDLTTITETVSASSNSTSTNTNLDEILSIISSELGGVDNRTGQCSLEDDGKYFCPGASGEGNIILWCLGQRLIPIDCAEGQVCTVGENNSTFCGSVEKVTINSLIAVTTTNVVTTTVLSSSLVISSSSI</sequence>
<proteinExistence type="predicted"/>
<evidence type="ECO:0000256" key="1">
    <source>
        <dbReference type="SAM" id="MobiDB-lite"/>
    </source>
</evidence>
<keyword evidence="4" id="KW-1185">Reference proteome</keyword>
<feature type="region of interest" description="Disordered" evidence="1">
    <location>
        <begin position="76"/>
        <end position="140"/>
    </location>
</feature>
<dbReference type="STRING" id="133385.A0A2T9YSS8"/>
<feature type="signal peptide" evidence="2">
    <location>
        <begin position="1"/>
        <end position="16"/>
    </location>
</feature>
<dbReference type="AlphaFoldDB" id="A0A2T9YSS8"/>
<accession>A0A2T9YSS8</accession>
<reference evidence="3 4" key="1">
    <citation type="journal article" date="2018" name="MBio">
        <title>Comparative Genomics Reveals the Core Gene Toolbox for the Fungus-Insect Symbiosis.</title>
        <authorList>
            <person name="Wang Y."/>
            <person name="Stata M."/>
            <person name="Wang W."/>
            <person name="Stajich J.E."/>
            <person name="White M.M."/>
            <person name="Moncalvo J.M."/>
        </authorList>
    </citation>
    <scope>NUCLEOTIDE SEQUENCE [LARGE SCALE GENOMIC DNA]</scope>
    <source>
        <strain evidence="3 4">SWE-8-4</strain>
    </source>
</reference>
<comment type="caution">
    <text evidence="3">The sequence shown here is derived from an EMBL/GenBank/DDBJ whole genome shotgun (WGS) entry which is preliminary data.</text>
</comment>